<sequence length="64" mass="6994">MTPSQAEDDGHSDHAQPNDGEVPHGLAFYEVPPAPQIAALDVQARTLRNQMLSALKVYCYLSDI</sequence>
<gene>
    <name evidence="2" type="ORF">Rhe02_56890</name>
</gene>
<organism evidence="2 3">
    <name type="scientific">Rhizocola hellebori</name>
    <dbReference type="NCBI Taxonomy" id="1392758"/>
    <lineage>
        <taxon>Bacteria</taxon>
        <taxon>Bacillati</taxon>
        <taxon>Actinomycetota</taxon>
        <taxon>Actinomycetes</taxon>
        <taxon>Micromonosporales</taxon>
        <taxon>Micromonosporaceae</taxon>
        <taxon>Rhizocola</taxon>
    </lineage>
</organism>
<evidence type="ECO:0000313" key="2">
    <source>
        <dbReference type="EMBL" id="GIH07622.1"/>
    </source>
</evidence>
<protein>
    <submittedName>
        <fullName evidence="2">Uncharacterized protein</fullName>
    </submittedName>
</protein>
<feature type="region of interest" description="Disordered" evidence="1">
    <location>
        <begin position="1"/>
        <end position="27"/>
    </location>
</feature>
<comment type="caution">
    <text evidence="2">The sequence shown here is derived from an EMBL/GenBank/DDBJ whole genome shotgun (WGS) entry which is preliminary data.</text>
</comment>
<dbReference type="EMBL" id="BONY01000038">
    <property type="protein sequence ID" value="GIH07622.1"/>
    <property type="molecule type" value="Genomic_DNA"/>
</dbReference>
<dbReference type="AlphaFoldDB" id="A0A8J3QCP9"/>
<name>A0A8J3QCP9_9ACTN</name>
<proteinExistence type="predicted"/>
<evidence type="ECO:0000256" key="1">
    <source>
        <dbReference type="SAM" id="MobiDB-lite"/>
    </source>
</evidence>
<evidence type="ECO:0000313" key="3">
    <source>
        <dbReference type="Proteomes" id="UP000612899"/>
    </source>
</evidence>
<dbReference type="Proteomes" id="UP000612899">
    <property type="component" value="Unassembled WGS sequence"/>
</dbReference>
<keyword evidence="3" id="KW-1185">Reference proteome</keyword>
<reference evidence="2" key="1">
    <citation type="submission" date="2021-01" db="EMBL/GenBank/DDBJ databases">
        <title>Whole genome shotgun sequence of Rhizocola hellebori NBRC 109834.</title>
        <authorList>
            <person name="Komaki H."/>
            <person name="Tamura T."/>
        </authorList>
    </citation>
    <scope>NUCLEOTIDE SEQUENCE</scope>
    <source>
        <strain evidence="2">NBRC 109834</strain>
    </source>
</reference>
<accession>A0A8J3QCP9</accession>